<dbReference type="EMBL" id="QTSX02006033">
    <property type="protein sequence ID" value="KAJ9056101.1"/>
    <property type="molecule type" value="Genomic_DNA"/>
</dbReference>
<reference evidence="1" key="1">
    <citation type="submission" date="2022-04" db="EMBL/GenBank/DDBJ databases">
        <title>Genome of the entomopathogenic fungus Entomophthora muscae.</title>
        <authorList>
            <person name="Elya C."/>
            <person name="Lovett B.R."/>
            <person name="Lee E."/>
            <person name="Macias A.M."/>
            <person name="Hajek A.E."/>
            <person name="De Bivort B.L."/>
            <person name="Kasson M.T."/>
            <person name="De Fine Licht H.H."/>
            <person name="Stajich J.E."/>
        </authorList>
    </citation>
    <scope>NUCLEOTIDE SEQUENCE</scope>
    <source>
        <strain evidence="1">Berkeley</strain>
    </source>
</reference>
<gene>
    <name evidence="1" type="ORF">DSO57_1036515</name>
</gene>
<name>A0ACC2S154_9FUNG</name>
<dbReference type="Proteomes" id="UP001165960">
    <property type="component" value="Unassembled WGS sequence"/>
</dbReference>
<accession>A0ACC2S154</accession>
<organism evidence="1 2">
    <name type="scientific">Entomophthora muscae</name>
    <dbReference type="NCBI Taxonomy" id="34485"/>
    <lineage>
        <taxon>Eukaryota</taxon>
        <taxon>Fungi</taxon>
        <taxon>Fungi incertae sedis</taxon>
        <taxon>Zoopagomycota</taxon>
        <taxon>Entomophthoromycotina</taxon>
        <taxon>Entomophthoromycetes</taxon>
        <taxon>Entomophthorales</taxon>
        <taxon>Entomophthoraceae</taxon>
        <taxon>Entomophthora</taxon>
    </lineage>
</organism>
<evidence type="ECO:0000313" key="1">
    <source>
        <dbReference type="EMBL" id="KAJ9056101.1"/>
    </source>
</evidence>
<keyword evidence="2" id="KW-1185">Reference proteome</keyword>
<protein>
    <submittedName>
        <fullName evidence="1">Uncharacterized protein</fullName>
    </submittedName>
</protein>
<proteinExistence type="predicted"/>
<comment type="caution">
    <text evidence="1">The sequence shown here is derived from an EMBL/GenBank/DDBJ whole genome shotgun (WGS) entry which is preliminary data.</text>
</comment>
<evidence type="ECO:0000313" key="2">
    <source>
        <dbReference type="Proteomes" id="UP001165960"/>
    </source>
</evidence>
<sequence>MKLLLLLVSPLLARLPATTTVTGAVTEVAIDQPMRLDPKGTLKWASNGDFTGYHHLAKVTDPEEICKRKESSYTTVNCFTLQNTTYKFTAPLLVKPGTRCPPSETCSISPHATVILNAAISSGLKLIEKDPLDFLKPFIPSPLNYAKSARTKRDVSFSFAGPSKASIWFTPICLRLKGKFIYKYNHTFRTITETSTVAFCIPVTLDDGSLDGIYELRYE</sequence>